<dbReference type="Proteomes" id="UP000245207">
    <property type="component" value="Unassembled WGS sequence"/>
</dbReference>
<evidence type="ECO:0000313" key="3">
    <source>
        <dbReference type="Proteomes" id="UP000245207"/>
    </source>
</evidence>
<sequence>MLLSVSLMLSTSPCVVRPLSVAFQVIANFRLYTGGVFTSDNCGSDPLIDIVESLHGGRQRLNGIATSLHRCIYHFS</sequence>
<dbReference type="GO" id="GO:0008233">
    <property type="term" value="F:peptidase activity"/>
    <property type="evidence" value="ECO:0007669"/>
    <property type="project" value="UniProtKB-KW"/>
</dbReference>
<keyword evidence="3" id="KW-1185">Reference proteome</keyword>
<evidence type="ECO:0000313" key="2">
    <source>
        <dbReference type="EMBL" id="PWA93006.1"/>
    </source>
</evidence>
<evidence type="ECO:0000256" key="1">
    <source>
        <dbReference type="SAM" id="SignalP"/>
    </source>
</evidence>
<proteinExistence type="predicted"/>
<protein>
    <submittedName>
        <fullName evidence="2">Aleurain-like protease</fullName>
    </submittedName>
</protein>
<gene>
    <name evidence="2" type="ORF">CTI12_AA076080</name>
</gene>
<dbReference type="AlphaFoldDB" id="A0A2U1Q4S4"/>
<keyword evidence="2" id="KW-0378">Hydrolase</keyword>
<accession>A0A2U1Q4S4</accession>
<feature type="signal peptide" evidence="1">
    <location>
        <begin position="1"/>
        <end position="18"/>
    </location>
</feature>
<dbReference type="GO" id="GO:0006508">
    <property type="term" value="P:proteolysis"/>
    <property type="evidence" value="ECO:0007669"/>
    <property type="project" value="UniProtKB-KW"/>
</dbReference>
<reference evidence="2 3" key="1">
    <citation type="journal article" date="2018" name="Mol. Plant">
        <title>The genome of Artemisia annua provides insight into the evolution of Asteraceae family and artemisinin biosynthesis.</title>
        <authorList>
            <person name="Shen Q."/>
            <person name="Zhang L."/>
            <person name="Liao Z."/>
            <person name="Wang S."/>
            <person name="Yan T."/>
            <person name="Shi P."/>
            <person name="Liu M."/>
            <person name="Fu X."/>
            <person name="Pan Q."/>
            <person name="Wang Y."/>
            <person name="Lv Z."/>
            <person name="Lu X."/>
            <person name="Zhang F."/>
            <person name="Jiang W."/>
            <person name="Ma Y."/>
            <person name="Chen M."/>
            <person name="Hao X."/>
            <person name="Li L."/>
            <person name="Tang Y."/>
            <person name="Lv G."/>
            <person name="Zhou Y."/>
            <person name="Sun X."/>
            <person name="Brodelius P.E."/>
            <person name="Rose J.K.C."/>
            <person name="Tang K."/>
        </authorList>
    </citation>
    <scope>NUCLEOTIDE SEQUENCE [LARGE SCALE GENOMIC DNA]</scope>
    <source>
        <strain evidence="3">cv. Huhao1</strain>
        <tissue evidence="2">Leaf</tissue>
    </source>
</reference>
<keyword evidence="1" id="KW-0732">Signal</keyword>
<organism evidence="2 3">
    <name type="scientific">Artemisia annua</name>
    <name type="common">Sweet wormwood</name>
    <dbReference type="NCBI Taxonomy" id="35608"/>
    <lineage>
        <taxon>Eukaryota</taxon>
        <taxon>Viridiplantae</taxon>
        <taxon>Streptophyta</taxon>
        <taxon>Embryophyta</taxon>
        <taxon>Tracheophyta</taxon>
        <taxon>Spermatophyta</taxon>
        <taxon>Magnoliopsida</taxon>
        <taxon>eudicotyledons</taxon>
        <taxon>Gunneridae</taxon>
        <taxon>Pentapetalae</taxon>
        <taxon>asterids</taxon>
        <taxon>campanulids</taxon>
        <taxon>Asterales</taxon>
        <taxon>Asteraceae</taxon>
        <taxon>Asteroideae</taxon>
        <taxon>Anthemideae</taxon>
        <taxon>Artemisiinae</taxon>
        <taxon>Artemisia</taxon>
    </lineage>
</organism>
<feature type="chain" id="PRO_5015396428" evidence="1">
    <location>
        <begin position="19"/>
        <end position="76"/>
    </location>
</feature>
<name>A0A2U1Q4S4_ARTAN</name>
<keyword evidence="2" id="KW-0645">Protease</keyword>
<dbReference type="EMBL" id="PKPP01000418">
    <property type="protein sequence ID" value="PWA93006.1"/>
    <property type="molecule type" value="Genomic_DNA"/>
</dbReference>
<comment type="caution">
    <text evidence="2">The sequence shown here is derived from an EMBL/GenBank/DDBJ whole genome shotgun (WGS) entry which is preliminary data.</text>
</comment>